<dbReference type="EMBL" id="KV419415">
    <property type="protein sequence ID" value="KZS91462.1"/>
    <property type="molecule type" value="Genomic_DNA"/>
</dbReference>
<organism evidence="2 3">
    <name type="scientific">Sistotremastrum niveocremeum HHB9708</name>
    <dbReference type="NCBI Taxonomy" id="1314777"/>
    <lineage>
        <taxon>Eukaryota</taxon>
        <taxon>Fungi</taxon>
        <taxon>Dikarya</taxon>
        <taxon>Basidiomycota</taxon>
        <taxon>Agaricomycotina</taxon>
        <taxon>Agaricomycetes</taxon>
        <taxon>Sistotremastrales</taxon>
        <taxon>Sistotremastraceae</taxon>
        <taxon>Sertulicium</taxon>
        <taxon>Sertulicium niveocremeum</taxon>
    </lineage>
</organism>
<protein>
    <submittedName>
        <fullName evidence="2">Uncharacterized protein</fullName>
    </submittedName>
</protein>
<reference evidence="2 3" key="1">
    <citation type="journal article" date="2016" name="Mol. Biol. Evol.">
        <title>Comparative Genomics of Early-Diverging Mushroom-Forming Fungi Provides Insights into the Origins of Lignocellulose Decay Capabilities.</title>
        <authorList>
            <person name="Nagy L.G."/>
            <person name="Riley R."/>
            <person name="Tritt A."/>
            <person name="Adam C."/>
            <person name="Daum C."/>
            <person name="Floudas D."/>
            <person name="Sun H."/>
            <person name="Yadav J.S."/>
            <person name="Pangilinan J."/>
            <person name="Larsson K.H."/>
            <person name="Matsuura K."/>
            <person name="Barry K."/>
            <person name="Labutti K."/>
            <person name="Kuo R."/>
            <person name="Ohm R.A."/>
            <person name="Bhattacharya S.S."/>
            <person name="Shirouzu T."/>
            <person name="Yoshinaga Y."/>
            <person name="Martin F.M."/>
            <person name="Grigoriev I.V."/>
            <person name="Hibbett D.S."/>
        </authorList>
    </citation>
    <scope>NUCLEOTIDE SEQUENCE [LARGE SCALE GENOMIC DNA]</scope>
    <source>
        <strain evidence="2 3">HHB9708</strain>
    </source>
</reference>
<evidence type="ECO:0000313" key="2">
    <source>
        <dbReference type="EMBL" id="KZS91462.1"/>
    </source>
</evidence>
<dbReference type="Proteomes" id="UP000076722">
    <property type="component" value="Unassembled WGS sequence"/>
</dbReference>
<keyword evidence="3" id="KW-1185">Reference proteome</keyword>
<feature type="region of interest" description="Disordered" evidence="1">
    <location>
        <begin position="121"/>
        <end position="151"/>
    </location>
</feature>
<evidence type="ECO:0000313" key="3">
    <source>
        <dbReference type="Proteomes" id="UP000076722"/>
    </source>
</evidence>
<gene>
    <name evidence="2" type="ORF">SISNIDRAFT_467708</name>
</gene>
<dbReference type="OrthoDB" id="3060725at2759"/>
<sequence>MADPQAIETHDTVVLEPNGFYDPSCWPGLDTAPYMQLPPGTRIRQQPIYGTDRQLIAPWDMQRVLRPGTLVIAQCSFVMWNWNNKSVTPSGNEHKYQLKLSRLDVVDYSMCEFESHMPVAATPSSSSYKYVTPPSAPPPQFGPPQKRRKLE</sequence>
<proteinExistence type="predicted"/>
<dbReference type="AlphaFoldDB" id="A0A164SGQ3"/>
<name>A0A164SGQ3_9AGAM</name>
<evidence type="ECO:0000256" key="1">
    <source>
        <dbReference type="SAM" id="MobiDB-lite"/>
    </source>
</evidence>
<accession>A0A164SGQ3</accession>